<organism evidence="2 3">
    <name type="scientific">Paraphoma chrysanthemicola</name>
    <dbReference type="NCBI Taxonomy" id="798071"/>
    <lineage>
        <taxon>Eukaryota</taxon>
        <taxon>Fungi</taxon>
        <taxon>Dikarya</taxon>
        <taxon>Ascomycota</taxon>
        <taxon>Pezizomycotina</taxon>
        <taxon>Dothideomycetes</taxon>
        <taxon>Pleosporomycetidae</taxon>
        <taxon>Pleosporales</taxon>
        <taxon>Pleosporineae</taxon>
        <taxon>Phaeosphaeriaceae</taxon>
        <taxon>Paraphoma</taxon>
    </lineage>
</organism>
<feature type="compositionally biased region" description="Basic and acidic residues" evidence="1">
    <location>
        <begin position="243"/>
        <end position="263"/>
    </location>
</feature>
<gene>
    <name evidence="2" type="ORF">FB567DRAFT_549760</name>
</gene>
<evidence type="ECO:0000313" key="3">
    <source>
        <dbReference type="Proteomes" id="UP000813461"/>
    </source>
</evidence>
<proteinExistence type="predicted"/>
<feature type="region of interest" description="Disordered" evidence="1">
    <location>
        <begin position="219"/>
        <end position="279"/>
    </location>
</feature>
<dbReference type="EMBL" id="JAGMVJ010000011">
    <property type="protein sequence ID" value="KAH7086250.1"/>
    <property type="molecule type" value="Genomic_DNA"/>
</dbReference>
<reference evidence="2" key="1">
    <citation type="journal article" date="2021" name="Nat. Commun.">
        <title>Genetic determinants of endophytism in the Arabidopsis root mycobiome.</title>
        <authorList>
            <person name="Mesny F."/>
            <person name="Miyauchi S."/>
            <person name="Thiergart T."/>
            <person name="Pickel B."/>
            <person name="Atanasova L."/>
            <person name="Karlsson M."/>
            <person name="Huettel B."/>
            <person name="Barry K.W."/>
            <person name="Haridas S."/>
            <person name="Chen C."/>
            <person name="Bauer D."/>
            <person name="Andreopoulos W."/>
            <person name="Pangilinan J."/>
            <person name="LaButti K."/>
            <person name="Riley R."/>
            <person name="Lipzen A."/>
            <person name="Clum A."/>
            <person name="Drula E."/>
            <person name="Henrissat B."/>
            <person name="Kohler A."/>
            <person name="Grigoriev I.V."/>
            <person name="Martin F.M."/>
            <person name="Hacquard S."/>
        </authorList>
    </citation>
    <scope>NUCLEOTIDE SEQUENCE</scope>
    <source>
        <strain evidence="2">MPI-SDFR-AT-0120</strain>
    </source>
</reference>
<accession>A0A8K0R3D8</accession>
<dbReference type="OrthoDB" id="3797403at2759"/>
<protein>
    <submittedName>
        <fullName evidence="2">Uncharacterized protein</fullName>
    </submittedName>
</protein>
<comment type="caution">
    <text evidence="2">The sequence shown here is derived from an EMBL/GenBank/DDBJ whole genome shotgun (WGS) entry which is preliminary data.</text>
</comment>
<name>A0A8K0R3D8_9PLEO</name>
<evidence type="ECO:0000313" key="2">
    <source>
        <dbReference type="EMBL" id="KAH7086250.1"/>
    </source>
</evidence>
<evidence type="ECO:0000256" key="1">
    <source>
        <dbReference type="SAM" id="MobiDB-lite"/>
    </source>
</evidence>
<keyword evidence="3" id="KW-1185">Reference proteome</keyword>
<sequence length="332" mass="37109">MPLKKSKSSKSSSRGQPTGRLSKYPAGPIQGLSSTSAAKTLKRLTVDEGKHDDDEMISPARFPFKQLIPNWVNLDVHTKNAATGSTFTKSHHTPDVGAKTKKCFENFIFAFCLEWEWDDKDKEWRRRYNQFCVDSQQCTTHPKTIFKDGYNQIWREMKEGRTGNWGMLRNNNLKGENGQLMEMTVQLDLRTKKGENSTVAWKEPQAKQDEQKRIAKKIQREVASGKSTSAEEAPKNSVISNTREGKSRKTSSKSDDGRPDLDAKSALNPNQRGKKSGKAITKACFAGGGGLATIEEEQAHSPSYEWVKSEGDLAALWQSSRTEHAMPGIPLS</sequence>
<dbReference type="AlphaFoldDB" id="A0A8K0R3D8"/>
<dbReference type="Proteomes" id="UP000813461">
    <property type="component" value="Unassembled WGS sequence"/>
</dbReference>
<feature type="region of interest" description="Disordered" evidence="1">
    <location>
        <begin position="1"/>
        <end position="35"/>
    </location>
</feature>